<dbReference type="GO" id="GO:0008047">
    <property type="term" value="F:enzyme activator activity"/>
    <property type="evidence" value="ECO:0007669"/>
    <property type="project" value="InterPro"/>
</dbReference>
<dbReference type="PANTHER" id="PTHR17357:SF0">
    <property type="entry name" value="GANGLIOSIDE GM2 ACTIVATOR"/>
    <property type="match status" value="1"/>
</dbReference>
<dbReference type="Gene3D" id="2.70.220.10">
    <property type="entry name" value="Ganglioside GM2 activator"/>
    <property type="match status" value="1"/>
</dbReference>
<accession>A0A9D4K7W2</accession>
<evidence type="ECO:0000313" key="5">
    <source>
        <dbReference type="Proteomes" id="UP000828390"/>
    </source>
</evidence>
<reference evidence="4" key="1">
    <citation type="journal article" date="2019" name="bioRxiv">
        <title>The Genome of the Zebra Mussel, Dreissena polymorpha: A Resource for Invasive Species Research.</title>
        <authorList>
            <person name="McCartney M.A."/>
            <person name="Auch B."/>
            <person name="Kono T."/>
            <person name="Mallez S."/>
            <person name="Zhang Y."/>
            <person name="Obille A."/>
            <person name="Becker A."/>
            <person name="Abrahante J.E."/>
            <person name="Garbe J."/>
            <person name="Badalamenti J.P."/>
            <person name="Herman A."/>
            <person name="Mangelson H."/>
            <person name="Liachko I."/>
            <person name="Sullivan S."/>
            <person name="Sone E.D."/>
            <person name="Koren S."/>
            <person name="Silverstein K.A.T."/>
            <person name="Beckman K.B."/>
            <person name="Gohl D.M."/>
        </authorList>
    </citation>
    <scope>NUCLEOTIDE SEQUENCE</scope>
    <source>
        <strain evidence="4">Duluth1</strain>
        <tissue evidence="4">Whole animal</tissue>
    </source>
</reference>
<dbReference type="InterPro" id="IPR028996">
    <property type="entry name" value="GM2-AP"/>
</dbReference>
<organism evidence="4 5">
    <name type="scientific">Dreissena polymorpha</name>
    <name type="common">Zebra mussel</name>
    <name type="synonym">Mytilus polymorpha</name>
    <dbReference type="NCBI Taxonomy" id="45954"/>
    <lineage>
        <taxon>Eukaryota</taxon>
        <taxon>Metazoa</taxon>
        <taxon>Spiralia</taxon>
        <taxon>Lophotrochozoa</taxon>
        <taxon>Mollusca</taxon>
        <taxon>Bivalvia</taxon>
        <taxon>Autobranchia</taxon>
        <taxon>Heteroconchia</taxon>
        <taxon>Euheterodonta</taxon>
        <taxon>Imparidentia</taxon>
        <taxon>Neoheterodontei</taxon>
        <taxon>Myida</taxon>
        <taxon>Dreissenoidea</taxon>
        <taxon>Dreissenidae</taxon>
        <taxon>Dreissena</taxon>
    </lineage>
</organism>
<feature type="domain" description="MD-2-related lipid-recognition" evidence="3">
    <location>
        <begin position="51"/>
        <end position="185"/>
    </location>
</feature>
<dbReference type="GO" id="GO:0005319">
    <property type="term" value="F:lipid transporter activity"/>
    <property type="evidence" value="ECO:0007669"/>
    <property type="project" value="TreeGrafter"/>
</dbReference>
<dbReference type="SMART" id="SM00737">
    <property type="entry name" value="ML"/>
    <property type="match status" value="1"/>
</dbReference>
<keyword evidence="5" id="KW-1185">Reference proteome</keyword>
<comment type="caution">
    <text evidence="4">The sequence shown here is derived from an EMBL/GenBank/DDBJ whole genome shotgun (WGS) entry which is preliminary data.</text>
</comment>
<dbReference type="GO" id="GO:0009898">
    <property type="term" value="C:cytoplasmic side of plasma membrane"/>
    <property type="evidence" value="ECO:0007669"/>
    <property type="project" value="TreeGrafter"/>
</dbReference>
<dbReference type="Proteomes" id="UP000828390">
    <property type="component" value="Unassembled WGS sequence"/>
</dbReference>
<dbReference type="Pfam" id="PF02221">
    <property type="entry name" value="E1_DerP2_DerF2"/>
    <property type="match status" value="1"/>
</dbReference>
<evidence type="ECO:0000256" key="2">
    <source>
        <dbReference type="SAM" id="SignalP"/>
    </source>
</evidence>
<sequence>MKATSICVLLVLPTTLQAFNLFENIFEAQIVDSGNKIKNDVHEFVDGTFSWSRCNASVVPIAVTLLSVQPDPIQFGKNVTISVAVDVTEDIGTQDQNVKVDMKVMMKMGPEYYDVCVYKEEYCHFDLCQMAAKYKYNCPFPKYKYSLKNITYYLPIQKITVTGAFDITIQLSSKGRELGCINIQLCLGQCD</sequence>
<gene>
    <name evidence="4" type="ORF">DPMN_108048</name>
</gene>
<protein>
    <recommendedName>
        <fullName evidence="3">MD-2-related lipid-recognition domain-containing protein</fullName>
    </recommendedName>
</protein>
<dbReference type="InterPro" id="IPR003172">
    <property type="entry name" value="ML_dom"/>
</dbReference>
<dbReference type="AlphaFoldDB" id="A0A9D4K7W2"/>
<reference evidence="4" key="2">
    <citation type="submission" date="2020-11" db="EMBL/GenBank/DDBJ databases">
        <authorList>
            <person name="McCartney M.A."/>
            <person name="Auch B."/>
            <person name="Kono T."/>
            <person name="Mallez S."/>
            <person name="Becker A."/>
            <person name="Gohl D.M."/>
            <person name="Silverstein K.A.T."/>
            <person name="Koren S."/>
            <person name="Bechman K.B."/>
            <person name="Herman A."/>
            <person name="Abrahante J.E."/>
            <person name="Garbe J."/>
        </authorList>
    </citation>
    <scope>NUCLEOTIDE SEQUENCE</scope>
    <source>
        <strain evidence="4">Duluth1</strain>
        <tissue evidence="4">Whole animal</tissue>
    </source>
</reference>
<dbReference type="OrthoDB" id="6409159at2759"/>
<feature type="chain" id="PRO_5038866773" description="MD-2-related lipid-recognition domain-containing protein" evidence="2">
    <location>
        <begin position="19"/>
        <end position="191"/>
    </location>
</feature>
<dbReference type="InterPro" id="IPR036846">
    <property type="entry name" value="GM2-AP_sf"/>
</dbReference>
<keyword evidence="1 2" id="KW-0732">Signal</keyword>
<evidence type="ECO:0000256" key="1">
    <source>
        <dbReference type="ARBA" id="ARBA00022729"/>
    </source>
</evidence>
<dbReference type="GO" id="GO:0006689">
    <property type="term" value="P:ganglioside catabolic process"/>
    <property type="evidence" value="ECO:0007669"/>
    <property type="project" value="InterPro"/>
</dbReference>
<evidence type="ECO:0000259" key="3">
    <source>
        <dbReference type="SMART" id="SM00737"/>
    </source>
</evidence>
<name>A0A9D4K7W2_DREPO</name>
<proteinExistence type="predicted"/>
<dbReference type="SUPFAM" id="SSF63707">
    <property type="entry name" value="Ganglioside M2 (gm2) activator"/>
    <property type="match status" value="1"/>
</dbReference>
<evidence type="ECO:0000313" key="4">
    <source>
        <dbReference type="EMBL" id="KAH3834713.1"/>
    </source>
</evidence>
<dbReference type="EMBL" id="JAIWYP010000004">
    <property type="protein sequence ID" value="KAH3834713.1"/>
    <property type="molecule type" value="Genomic_DNA"/>
</dbReference>
<feature type="signal peptide" evidence="2">
    <location>
        <begin position="1"/>
        <end position="18"/>
    </location>
</feature>
<dbReference type="PANTHER" id="PTHR17357">
    <property type="entry name" value="GM2 GANGLIOSIDE ACTIVATOR PROTEIN"/>
    <property type="match status" value="1"/>
</dbReference>